<reference evidence="1 2" key="1">
    <citation type="submission" date="2017-02" db="EMBL/GenBank/DDBJ databases">
        <title>Amycolatopsis azurea DSM 43854 draft genome.</title>
        <authorList>
            <person name="Mayilraj S."/>
        </authorList>
    </citation>
    <scope>NUCLEOTIDE SEQUENCE [LARGE SCALE GENOMIC DNA]</scope>
    <source>
        <strain evidence="1 2">DSM 43854</strain>
    </source>
</reference>
<dbReference type="EMBL" id="MUXN01000025">
    <property type="protein sequence ID" value="OOC02262.1"/>
    <property type="molecule type" value="Genomic_DNA"/>
</dbReference>
<sequence length="65" mass="7074">MRGKSKVACSVARPHTDLGCCESHFRNVEGCESGFRNADRHRTPVREGLLEGLWVPQGGLHGLGT</sequence>
<dbReference type="Proteomes" id="UP000188551">
    <property type="component" value="Unassembled WGS sequence"/>
</dbReference>
<evidence type="ECO:0000313" key="1">
    <source>
        <dbReference type="EMBL" id="OOC02262.1"/>
    </source>
</evidence>
<comment type="caution">
    <text evidence="1">The sequence shown here is derived from an EMBL/GenBank/DDBJ whole genome shotgun (WGS) entry which is preliminary data.</text>
</comment>
<organism evidence="1 2">
    <name type="scientific">Amycolatopsis azurea DSM 43854</name>
    <dbReference type="NCBI Taxonomy" id="1238180"/>
    <lineage>
        <taxon>Bacteria</taxon>
        <taxon>Bacillati</taxon>
        <taxon>Actinomycetota</taxon>
        <taxon>Actinomycetes</taxon>
        <taxon>Pseudonocardiales</taxon>
        <taxon>Pseudonocardiaceae</taxon>
        <taxon>Amycolatopsis</taxon>
    </lineage>
</organism>
<keyword evidence="2" id="KW-1185">Reference proteome</keyword>
<proteinExistence type="predicted"/>
<protein>
    <submittedName>
        <fullName evidence="1">Uncharacterized protein</fullName>
    </submittedName>
</protein>
<accession>A0ABX3J3R7</accession>
<gene>
    <name evidence="1" type="ORF">B0293_33035</name>
</gene>
<name>A0ABX3J3R7_9PSEU</name>
<evidence type="ECO:0000313" key="2">
    <source>
        <dbReference type="Proteomes" id="UP000188551"/>
    </source>
</evidence>